<dbReference type="STRING" id="1182541.W9YCQ9"/>
<proteinExistence type="inferred from homology"/>
<dbReference type="OrthoDB" id="441042at2759"/>
<accession>W9YCQ9</accession>
<name>W9YCQ9_9EURO</name>
<sequence length="254" mass="26514">MHLLRSLLLFLGLAFGVLSSGLAPRHAPLHRRASFPIPAAKGTKSLSSPMTVSGTFDGGLVRYDRGKACTGQAEGGDAEAVFLVKDGGTIKNVIIGANQAEGIHCLGSCTIENVWWENVCEDALTIKQKSGTSYIIGGGAQGAEDKVIQHNGGGTVSISGFNVNSFGKLYRSCGNCKTQYKRTVIVDGVVATSGKVLVGINSNLGDTATITNSCADSVKVICEEFEGNDTGKEPKSLSKGPSEACKYVDPLPKC</sequence>
<evidence type="ECO:0000313" key="12">
    <source>
        <dbReference type="Proteomes" id="UP000019484"/>
    </source>
</evidence>
<gene>
    <name evidence="11" type="ORF">A1O1_08261</name>
</gene>
<feature type="chain" id="PRO_5025093613" description="Pectate lyase" evidence="10">
    <location>
        <begin position="20"/>
        <end position="254"/>
    </location>
</feature>
<dbReference type="InterPro" id="IPR012334">
    <property type="entry name" value="Pectin_lyas_fold"/>
</dbReference>
<dbReference type="HOGENOM" id="CLU_044863_3_0_1"/>
<keyword evidence="6 10" id="KW-0732">Signal</keyword>
<dbReference type="PANTHER" id="PTHR33407">
    <property type="entry name" value="PECTATE LYASE F-RELATED"/>
    <property type="match status" value="1"/>
</dbReference>
<evidence type="ECO:0000256" key="9">
    <source>
        <dbReference type="ARBA" id="ARBA00025679"/>
    </source>
</evidence>
<evidence type="ECO:0000256" key="3">
    <source>
        <dbReference type="ARBA" id="ARBA00004613"/>
    </source>
</evidence>
<keyword evidence="8 10" id="KW-0456">Lyase</keyword>
<protein>
    <recommendedName>
        <fullName evidence="10">Pectate lyase</fullName>
        <ecNumber evidence="10">4.2.2.2</ecNumber>
    </recommendedName>
</protein>
<comment type="subcellular location">
    <subcellularLocation>
        <location evidence="3 10">Secreted</location>
    </subcellularLocation>
</comment>
<comment type="function">
    <text evidence="9 10">Pectinolytic enzyme consist of four classes of enzymes: pectin lyase, polygalacturonase, pectin methylesterase and rhamnogalacturonase. Among pectinolytic enzymes, pectin lyase is the most important in depolymerization of pectin, since it cleaves internal glycosidic bonds of highly methylated pectins. Favors pectate, the anion, over pectin, the methyl ester.</text>
</comment>
<comment type="caution">
    <text evidence="11">The sequence shown here is derived from an EMBL/GenBank/DDBJ whole genome shotgun (WGS) entry which is preliminary data.</text>
</comment>
<evidence type="ECO:0000256" key="2">
    <source>
        <dbReference type="ARBA" id="ARBA00001913"/>
    </source>
</evidence>
<evidence type="ECO:0000256" key="5">
    <source>
        <dbReference type="ARBA" id="ARBA00022525"/>
    </source>
</evidence>
<evidence type="ECO:0000256" key="10">
    <source>
        <dbReference type="RuleBase" id="RU367009"/>
    </source>
</evidence>
<dbReference type="AlphaFoldDB" id="W9YCQ9"/>
<feature type="signal peptide" evidence="10">
    <location>
        <begin position="1"/>
        <end position="19"/>
    </location>
</feature>
<dbReference type="eggNOG" id="ENOG502QU39">
    <property type="taxonomic scope" value="Eukaryota"/>
</dbReference>
<dbReference type="SUPFAM" id="SSF51126">
    <property type="entry name" value="Pectin lyase-like"/>
    <property type="match status" value="1"/>
</dbReference>
<dbReference type="InterPro" id="IPR004898">
    <property type="entry name" value="Pectate_lyase_PlyH/PlyE-like"/>
</dbReference>
<dbReference type="GO" id="GO:0030570">
    <property type="term" value="F:pectate lyase activity"/>
    <property type="evidence" value="ECO:0007669"/>
    <property type="project" value="UniProtKB-UniRule"/>
</dbReference>
<dbReference type="Pfam" id="PF03211">
    <property type="entry name" value="Pectate_lyase"/>
    <property type="match status" value="1"/>
</dbReference>
<dbReference type="Gene3D" id="2.160.20.10">
    <property type="entry name" value="Single-stranded right-handed beta-helix, Pectin lyase-like"/>
    <property type="match status" value="1"/>
</dbReference>
<dbReference type="GO" id="GO:0045490">
    <property type="term" value="P:pectin catabolic process"/>
    <property type="evidence" value="ECO:0007669"/>
    <property type="project" value="TreeGrafter"/>
</dbReference>
<organism evidence="11 12">
    <name type="scientific">Capronia coronata CBS 617.96</name>
    <dbReference type="NCBI Taxonomy" id="1182541"/>
    <lineage>
        <taxon>Eukaryota</taxon>
        <taxon>Fungi</taxon>
        <taxon>Dikarya</taxon>
        <taxon>Ascomycota</taxon>
        <taxon>Pezizomycotina</taxon>
        <taxon>Eurotiomycetes</taxon>
        <taxon>Chaetothyriomycetidae</taxon>
        <taxon>Chaetothyriales</taxon>
        <taxon>Herpotrichiellaceae</taxon>
        <taxon>Capronia</taxon>
    </lineage>
</organism>
<dbReference type="PANTHER" id="PTHR33407:SF9">
    <property type="entry name" value="PECTATE LYASE F-RELATED"/>
    <property type="match status" value="1"/>
</dbReference>
<dbReference type="InterPro" id="IPR011050">
    <property type="entry name" value="Pectin_lyase_fold/virulence"/>
</dbReference>
<evidence type="ECO:0000256" key="1">
    <source>
        <dbReference type="ARBA" id="ARBA00000695"/>
    </source>
</evidence>
<keyword evidence="7 10" id="KW-0106">Calcium</keyword>
<evidence type="ECO:0000313" key="11">
    <source>
        <dbReference type="EMBL" id="EXJ80119.1"/>
    </source>
</evidence>
<dbReference type="GeneID" id="19163112"/>
<evidence type="ECO:0000256" key="6">
    <source>
        <dbReference type="ARBA" id="ARBA00022729"/>
    </source>
</evidence>
<comment type="similarity">
    <text evidence="4 10">Belongs to the polysaccharide lyase 3 family.</text>
</comment>
<keyword evidence="5 10" id="KW-0964">Secreted</keyword>
<evidence type="ECO:0000256" key="7">
    <source>
        <dbReference type="ARBA" id="ARBA00022837"/>
    </source>
</evidence>
<comment type="cofactor">
    <cofactor evidence="2 10">
        <name>Ca(2+)</name>
        <dbReference type="ChEBI" id="CHEBI:29108"/>
    </cofactor>
</comment>
<dbReference type="EC" id="4.2.2.2" evidence="10"/>
<reference evidence="11 12" key="1">
    <citation type="submission" date="2013-03" db="EMBL/GenBank/DDBJ databases">
        <title>The Genome Sequence of Capronia coronata CBS 617.96.</title>
        <authorList>
            <consortium name="The Broad Institute Genomics Platform"/>
            <person name="Cuomo C."/>
            <person name="de Hoog S."/>
            <person name="Gorbushina A."/>
            <person name="Walker B."/>
            <person name="Young S.K."/>
            <person name="Zeng Q."/>
            <person name="Gargeya S."/>
            <person name="Fitzgerald M."/>
            <person name="Haas B."/>
            <person name="Abouelleil A."/>
            <person name="Allen A.W."/>
            <person name="Alvarado L."/>
            <person name="Arachchi H.M."/>
            <person name="Berlin A.M."/>
            <person name="Chapman S.B."/>
            <person name="Gainer-Dewar J."/>
            <person name="Goldberg J."/>
            <person name="Griggs A."/>
            <person name="Gujja S."/>
            <person name="Hansen M."/>
            <person name="Howarth C."/>
            <person name="Imamovic A."/>
            <person name="Ireland A."/>
            <person name="Larimer J."/>
            <person name="McCowan C."/>
            <person name="Murphy C."/>
            <person name="Pearson M."/>
            <person name="Poon T.W."/>
            <person name="Priest M."/>
            <person name="Roberts A."/>
            <person name="Saif S."/>
            <person name="Shea T."/>
            <person name="Sisk P."/>
            <person name="Sykes S."/>
            <person name="Wortman J."/>
            <person name="Nusbaum C."/>
            <person name="Birren B."/>
        </authorList>
    </citation>
    <scope>NUCLEOTIDE SEQUENCE [LARGE SCALE GENOMIC DNA]</scope>
    <source>
        <strain evidence="11 12">CBS 617.96</strain>
    </source>
</reference>
<dbReference type="EMBL" id="AMWN01000008">
    <property type="protein sequence ID" value="EXJ80119.1"/>
    <property type="molecule type" value="Genomic_DNA"/>
</dbReference>
<dbReference type="GO" id="GO:0005576">
    <property type="term" value="C:extracellular region"/>
    <property type="evidence" value="ECO:0007669"/>
    <property type="project" value="UniProtKB-SubCell"/>
</dbReference>
<dbReference type="RefSeq" id="XP_007727313.1">
    <property type="nucleotide sequence ID" value="XM_007729123.1"/>
</dbReference>
<dbReference type="Proteomes" id="UP000019484">
    <property type="component" value="Unassembled WGS sequence"/>
</dbReference>
<evidence type="ECO:0000256" key="4">
    <source>
        <dbReference type="ARBA" id="ARBA00006463"/>
    </source>
</evidence>
<evidence type="ECO:0000256" key="8">
    <source>
        <dbReference type="ARBA" id="ARBA00023239"/>
    </source>
</evidence>
<keyword evidence="12" id="KW-1185">Reference proteome</keyword>
<comment type="catalytic activity">
    <reaction evidence="1 10">
        <text>Eliminative cleavage of (1-&gt;4)-alpha-D-galacturonan to give oligosaccharides with 4-deoxy-alpha-D-galact-4-enuronosyl groups at their non-reducing ends.</text>
        <dbReference type="EC" id="4.2.2.2"/>
    </reaction>
</comment>